<dbReference type="RefSeq" id="WP_111863536.1">
    <property type="nucleotide sequence ID" value="NZ_QLYX01000002.1"/>
</dbReference>
<dbReference type="Pfam" id="PF04954">
    <property type="entry name" value="SIP"/>
    <property type="match status" value="1"/>
</dbReference>
<dbReference type="GO" id="GO:0016491">
    <property type="term" value="F:oxidoreductase activity"/>
    <property type="evidence" value="ECO:0007669"/>
    <property type="project" value="InterPro"/>
</dbReference>
<evidence type="ECO:0000313" key="2">
    <source>
        <dbReference type="EMBL" id="RAY16197.1"/>
    </source>
</evidence>
<evidence type="ECO:0000313" key="3">
    <source>
        <dbReference type="Proteomes" id="UP000251891"/>
    </source>
</evidence>
<dbReference type="InterPro" id="IPR039374">
    <property type="entry name" value="SIP_fam"/>
</dbReference>
<comment type="caution">
    <text evidence="2">The sequence shown here is derived from an EMBL/GenBank/DDBJ whole genome shotgun (WGS) entry which is preliminary data.</text>
</comment>
<dbReference type="OrthoDB" id="3745257at2"/>
<dbReference type="InterPro" id="IPR017938">
    <property type="entry name" value="Riboflavin_synthase-like_b-brl"/>
</dbReference>
<protein>
    <submittedName>
        <fullName evidence="2">Siderophore-interacting protein</fullName>
    </submittedName>
</protein>
<dbReference type="AlphaFoldDB" id="A0A365HAS3"/>
<dbReference type="Gene3D" id="3.40.50.80">
    <property type="entry name" value="Nucleotide-binding domain of ferredoxin-NADP reductase (FNR) module"/>
    <property type="match status" value="1"/>
</dbReference>
<dbReference type="InterPro" id="IPR013113">
    <property type="entry name" value="SIP_FAD-bd"/>
</dbReference>
<dbReference type="Gene3D" id="2.40.30.10">
    <property type="entry name" value="Translation factors"/>
    <property type="match status" value="1"/>
</dbReference>
<accession>A0A365HAS3</accession>
<dbReference type="PANTHER" id="PTHR30157:SF0">
    <property type="entry name" value="NADPH-DEPENDENT FERRIC-CHELATE REDUCTASE"/>
    <property type="match status" value="1"/>
</dbReference>
<dbReference type="PROSITE" id="PS51384">
    <property type="entry name" value="FAD_FR"/>
    <property type="match status" value="1"/>
</dbReference>
<feature type="domain" description="FAD-binding FR-type" evidence="1">
    <location>
        <begin position="6"/>
        <end position="117"/>
    </location>
</feature>
<proteinExistence type="predicted"/>
<organism evidence="2 3">
    <name type="scientific">Actinomadura craniellae</name>
    <dbReference type="NCBI Taxonomy" id="2231787"/>
    <lineage>
        <taxon>Bacteria</taxon>
        <taxon>Bacillati</taxon>
        <taxon>Actinomycetota</taxon>
        <taxon>Actinomycetes</taxon>
        <taxon>Streptosporangiales</taxon>
        <taxon>Thermomonosporaceae</taxon>
        <taxon>Actinomadura</taxon>
    </lineage>
</organism>
<name>A0A365HAS3_9ACTN</name>
<sequence>MSLLDRILLPGTVTEVEHLTRRMRRVRIAGPALRDLAWVPGQNVRLKVGDLGSPQTWLRGLRDVLRSYSVWAYDPDGHLDLCILDHDGAGPGALWSRRADTGLPIALTRPEGRLVLRPDAPFHLFVGDETASVAFGAMLRDVPGTAQVHSCVAVSDPADQLPLPRELTWAYRNGATDTDTLLRGVRALDLPDGPGVAYVAGEARACQAARHHLVRERGWPRTAIRVKAFWAPGKRGLD</sequence>
<reference evidence="2 3" key="1">
    <citation type="submission" date="2018-06" db="EMBL/GenBank/DDBJ databases">
        <title>Actinomadura craniellae sp. nov. isolated from marine sponge Craniella sp.</title>
        <authorList>
            <person name="Li L."/>
            <person name="Xu Q.H."/>
            <person name="Lin H.W."/>
            <person name="Lu Y.H."/>
        </authorList>
    </citation>
    <scope>NUCLEOTIDE SEQUENCE [LARGE SCALE GENOMIC DNA]</scope>
    <source>
        <strain evidence="2 3">LHW63021</strain>
    </source>
</reference>
<dbReference type="PANTHER" id="PTHR30157">
    <property type="entry name" value="FERRIC REDUCTASE, NADPH-DEPENDENT"/>
    <property type="match status" value="1"/>
</dbReference>
<dbReference type="CDD" id="cd06193">
    <property type="entry name" value="siderophore_interacting"/>
    <property type="match status" value="1"/>
</dbReference>
<dbReference type="InterPro" id="IPR017927">
    <property type="entry name" value="FAD-bd_FR_type"/>
</dbReference>
<dbReference type="Pfam" id="PF08021">
    <property type="entry name" value="FAD_binding_9"/>
    <property type="match status" value="1"/>
</dbReference>
<dbReference type="InterPro" id="IPR007037">
    <property type="entry name" value="SIP_rossman_dom"/>
</dbReference>
<dbReference type="Proteomes" id="UP000251891">
    <property type="component" value="Unassembled WGS sequence"/>
</dbReference>
<dbReference type="EMBL" id="QLYX01000002">
    <property type="protein sequence ID" value="RAY16197.1"/>
    <property type="molecule type" value="Genomic_DNA"/>
</dbReference>
<gene>
    <name evidence="2" type="ORF">DPM19_04655</name>
</gene>
<keyword evidence="3" id="KW-1185">Reference proteome</keyword>
<evidence type="ECO:0000259" key="1">
    <source>
        <dbReference type="PROSITE" id="PS51384"/>
    </source>
</evidence>
<dbReference type="SUPFAM" id="SSF63380">
    <property type="entry name" value="Riboflavin synthase domain-like"/>
    <property type="match status" value="1"/>
</dbReference>
<dbReference type="InterPro" id="IPR039261">
    <property type="entry name" value="FNR_nucleotide-bd"/>
</dbReference>